<dbReference type="Gene3D" id="1.20.120.330">
    <property type="entry name" value="Nucleotidyltransferases domain 2"/>
    <property type="match status" value="1"/>
</dbReference>
<sequence>MINDEEGWLDALESRSLMSHAYDNSVALSIISKTREKYISIFQELERELKENWSLEE</sequence>
<dbReference type="EMBL" id="FMZL01000024">
    <property type="protein sequence ID" value="SDC57580.1"/>
    <property type="molecule type" value="Genomic_DNA"/>
</dbReference>
<dbReference type="Pfam" id="PF08780">
    <property type="entry name" value="NTase_sub_bind"/>
    <property type="match status" value="1"/>
</dbReference>
<dbReference type="InterPro" id="IPR010235">
    <property type="entry name" value="HepT"/>
</dbReference>
<dbReference type="SUPFAM" id="SSF81593">
    <property type="entry name" value="Nucleotidyltransferase substrate binding subunit/domain"/>
    <property type="match status" value="1"/>
</dbReference>
<dbReference type="GO" id="GO:0016740">
    <property type="term" value="F:transferase activity"/>
    <property type="evidence" value="ECO:0007669"/>
    <property type="project" value="UniProtKB-KW"/>
</dbReference>
<proteinExistence type="predicted"/>
<reference evidence="2" key="1">
    <citation type="submission" date="2016-10" db="EMBL/GenBank/DDBJ databases">
        <authorList>
            <person name="Varghese N."/>
            <person name="Submissions S."/>
        </authorList>
    </citation>
    <scope>NUCLEOTIDE SEQUENCE [LARGE SCALE GENOMIC DNA]</scope>
    <source>
        <strain evidence="2">DSM 22619</strain>
    </source>
</reference>
<dbReference type="Proteomes" id="UP000198528">
    <property type="component" value="Unassembled WGS sequence"/>
</dbReference>
<organism evidence="1 2">
    <name type="scientific">Parafannyhessea umbonata</name>
    <dbReference type="NCBI Taxonomy" id="604330"/>
    <lineage>
        <taxon>Bacteria</taxon>
        <taxon>Bacillati</taxon>
        <taxon>Actinomycetota</taxon>
        <taxon>Coriobacteriia</taxon>
        <taxon>Coriobacteriales</taxon>
        <taxon>Atopobiaceae</taxon>
        <taxon>Parafannyhessea</taxon>
    </lineage>
</organism>
<keyword evidence="1" id="KW-0808">Transferase</keyword>
<evidence type="ECO:0000313" key="2">
    <source>
        <dbReference type="Proteomes" id="UP000198528"/>
    </source>
</evidence>
<gene>
    <name evidence="1" type="ORF">SAMN04487824_1245</name>
</gene>
<evidence type="ECO:0000313" key="1">
    <source>
        <dbReference type="EMBL" id="SDC57580.1"/>
    </source>
</evidence>
<keyword evidence="2" id="KW-1185">Reference proteome</keyword>
<accession>A0A1G6MPX7</accession>
<protein>
    <submittedName>
        <fullName evidence="1">Nucleotidyltransferase substrate binding protein like</fullName>
    </submittedName>
</protein>
<name>A0A1G6MPX7_9ACTN</name>
<dbReference type="AlphaFoldDB" id="A0A1G6MPX7"/>